<dbReference type="RefSeq" id="WP_344816348.1">
    <property type="nucleotide sequence ID" value="NZ_BAABCT010000004.1"/>
</dbReference>
<name>A0ABP7VRW6_9FLAO</name>
<gene>
    <name evidence="2" type="ORF">GCM10022389_17620</name>
</gene>
<keyword evidence="1" id="KW-0732">Signal</keyword>
<evidence type="ECO:0000256" key="1">
    <source>
        <dbReference type="SAM" id="SignalP"/>
    </source>
</evidence>
<dbReference type="InterPro" id="IPR046173">
    <property type="entry name" value="DUF6175"/>
</dbReference>
<comment type="caution">
    <text evidence="2">The sequence shown here is derived from an EMBL/GenBank/DDBJ whole genome shotgun (WGS) entry which is preliminary data.</text>
</comment>
<dbReference type="EMBL" id="BAABCT010000004">
    <property type="protein sequence ID" value="GAA4072690.1"/>
    <property type="molecule type" value="Genomic_DNA"/>
</dbReference>
<evidence type="ECO:0000313" key="3">
    <source>
        <dbReference type="Proteomes" id="UP001500367"/>
    </source>
</evidence>
<organism evidence="2 3">
    <name type="scientific">Flavobacterium cheonanense</name>
    <dbReference type="NCBI Taxonomy" id="706183"/>
    <lineage>
        <taxon>Bacteria</taxon>
        <taxon>Pseudomonadati</taxon>
        <taxon>Bacteroidota</taxon>
        <taxon>Flavobacteriia</taxon>
        <taxon>Flavobacteriales</taxon>
        <taxon>Flavobacteriaceae</taxon>
        <taxon>Flavobacterium</taxon>
    </lineage>
</organism>
<evidence type="ECO:0000313" key="2">
    <source>
        <dbReference type="EMBL" id="GAA4072690.1"/>
    </source>
</evidence>
<dbReference type="Pfam" id="PF19672">
    <property type="entry name" value="DUF6175"/>
    <property type="match status" value="1"/>
</dbReference>
<protein>
    <submittedName>
        <fullName evidence="2">Uncharacterized protein</fullName>
    </submittedName>
</protein>
<feature type="signal peptide" evidence="1">
    <location>
        <begin position="1"/>
        <end position="22"/>
    </location>
</feature>
<proteinExistence type="predicted"/>
<accession>A0ABP7VRW6</accession>
<sequence>MKKTQLILLCLSIIAISQNIFGQAKKPTLMVLPSDNWCEQRYFMTEFDNQGTKQKVPNYKQAFQEDTELGQVITKLNSLLIRKAFEPKVAEQELKSIEAKTAEDNMTKSVASGAQIYESQLDKLRKRVKMDIIIQLWWKVNKDKSVSFTLEAFDAYTNKSIAAQTFNAPPSDDIMPVKLEKAISNSFDPFLGDLQNHFNDMHTNGREILITLKRWDNWDKNFETEINGEELSDYINKWMNENTINKRFNRTEATENLIIFEQVRIPIYDKNNNPMDAREFAKGLQKYLKASPFNYEVKLMQRGLGEAILVLGEK</sequence>
<reference evidence="3" key="1">
    <citation type="journal article" date="2019" name="Int. J. Syst. Evol. Microbiol.">
        <title>The Global Catalogue of Microorganisms (GCM) 10K type strain sequencing project: providing services to taxonomists for standard genome sequencing and annotation.</title>
        <authorList>
            <consortium name="The Broad Institute Genomics Platform"/>
            <consortium name="The Broad Institute Genome Sequencing Center for Infectious Disease"/>
            <person name="Wu L."/>
            <person name="Ma J."/>
        </authorList>
    </citation>
    <scope>NUCLEOTIDE SEQUENCE [LARGE SCALE GENOMIC DNA]</scope>
    <source>
        <strain evidence="3">JCM 17069</strain>
    </source>
</reference>
<dbReference type="Proteomes" id="UP001500367">
    <property type="component" value="Unassembled WGS sequence"/>
</dbReference>
<feature type="chain" id="PRO_5046296625" evidence="1">
    <location>
        <begin position="23"/>
        <end position="314"/>
    </location>
</feature>
<keyword evidence="3" id="KW-1185">Reference proteome</keyword>